<comment type="caution">
    <text evidence="1">The sequence shown here is derived from an EMBL/GenBank/DDBJ whole genome shotgun (WGS) entry which is preliminary data.</text>
</comment>
<proteinExistence type="predicted"/>
<name>A0A4Y2IQN8_ARAVE</name>
<keyword evidence="2" id="KW-1185">Reference proteome</keyword>
<sequence>MGLIALINIFYLRNSFNLFSSLNPSPTVSRDNFPPTPLASVQDSIVEKVRDPFGDCGAKKGSPRQSWKVDSVAEVLVEKLVLDYCSEVCAVNLRVMYTVAIGIVTKEYRAKEGDSSPEELSFLSDRANFDDKIFLLLCLDAVEGVR</sequence>
<evidence type="ECO:0000313" key="1">
    <source>
        <dbReference type="EMBL" id="GBM80067.1"/>
    </source>
</evidence>
<organism evidence="1 2">
    <name type="scientific">Araneus ventricosus</name>
    <name type="common">Orbweaver spider</name>
    <name type="synonym">Epeira ventricosa</name>
    <dbReference type="NCBI Taxonomy" id="182803"/>
    <lineage>
        <taxon>Eukaryota</taxon>
        <taxon>Metazoa</taxon>
        <taxon>Ecdysozoa</taxon>
        <taxon>Arthropoda</taxon>
        <taxon>Chelicerata</taxon>
        <taxon>Arachnida</taxon>
        <taxon>Araneae</taxon>
        <taxon>Araneomorphae</taxon>
        <taxon>Entelegynae</taxon>
        <taxon>Araneoidea</taxon>
        <taxon>Araneidae</taxon>
        <taxon>Araneus</taxon>
    </lineage>
</organism>
<gene>
    <name evidence="1" type="ORF">AVEN_227807_1</name>
</gene>
<reference evidence="1 2" key="1">
    <citation type="journal article" date="2019" name="Sci. Rep.">
        <title>Orb-weaving spider Araneus ventricosus genome elucidates the spidroin gene catalogue.</title>
        <authorList>
            <person name="Kono N."/>
            <person name="Nakamura H."/>
            <person name="Ohtoshi R."/>
            <person name="Moran D.A.P."/>
            <person name="Shinohara A."/>
            <person name="Yoshida Y."/>
            <person name="Fujiwara M."/>
            <person name="Mori M."/>
            <person name="Tomita M."/>
            <person name="Arakawa K."/>
        </authorList>
    </citation>
    <scope>NUCLEOTIDE SEQUENCE [LARGE SCALE GENOMIC DNA]</scope>
</reference>
<dbReference type="EMBL" id="BGPR01002858">
    <property type="protein sequence ID" value="GBM80067.1"/>
    <property type="molecule type" value="Genomic_DNA"/>
</dbReference>
<evidence type="ECO:0000313" key="2">
    <source>
        <dbReference type="Proteomes" id="UP000499080"/>
    </source>
</evidence>
<dbReference type="AlphaFoldDB" id="A0A4Y2IQN8"/>
<accession>A0A4Y2IQN8</accession>
<protein>
    <submittedName>
        <fullName evidence="1">Uncharacterized protein</fullName>
    </submittedName>
</protein>
<dbReference type="Proteomes" id="UP000499080">
    <property type="component" value="Unassembled WGS sequence"/>
</dbReference>